<dbReference type="InterPro" id="IPR043504">
    <property type="entry name" value="Peptidase_S1_PA_chymotrypsin"/>
</dbReference>
<feature type="region of interest" description="Disordered" evidence="1">
    <location>
        <begin position="126"/>
        <end position="177"/>
    </location>
</feature>
<protein>
    <recommendedName>
        <fullName evidence="5">Peptidase S1 domain-containing protein</fullName>
    </recommendedName>
</protein>
<dbReference type="AlphaFoldDB" id="A0A2T9Y3H2"/>
<reference evidence="3 4" key="1">
    <citation type="journal article" date="2018" name="MBio">
        <title>Comparative Genomics Reveals the Core Gene Toolbox for the Fungus-Insect Symbiosis.</title>
        <authorList>
            <person name="Wang Y."/>
            <person name="Stata M."/>
            <person name="Wang W."/>
            <person name="Stajich J.E."/>
            <person name="White M.M."/>
            <person name="Moncalvo J.M."/>
        </authorList>
    </citation>
    <scope>NUCLEOTIDE SEQUENCE [LARGE SCALE GENOMIC DNA]</scope>
    <source>
        <strain evidence="3 4">SWE-8-4</strain>
    </source>
</reference>
<evidence type="ECO:0000313" key="3">
    <source>
        <dbReference type="EMBL" id="PVU86895.1"/>
    </source>
</evidence>
<proteinExistence type="predicted"/>
<keyword evidence="4" id="KW-1185">Reference proteome</keyword>
<name>A0A2T9Y3H2_9FUNG</name>
<sequence>MRFTGRFLFCVSSTILIQSSLFYFVEPLSKVPFVKSRSTAEYLAGRGINEGTYKKCTGILVSPNVVITTENCASGKLVRINPDLAVKHRNFDRNIAVHIETTNRNAKNLNYVVDKSILITEFNTEKNSEITTTSPSKSVDSTSESTTSPTDYPEYPETSEYPDYPEYPESPDTTTTLTIKTCRKKTKSMSSLTTTTSTPKSVDPTIPGVIPCAAAGIPYYSSKRTRLEYSTVAKTGLIDPVPKNDYYFNFPPKNSQKNQKNEKYQKNKKYQKNAKNQKIKKKLAISLFSKLLFF</sequence>
<gene>
    <name evidence="3" type="ORF">BB561_006508</name>
</gene>
<feature type="chain" id="PRO_5015737996" description="Peptidase S1 domain-containing protein" evidence="2">
    <location>
        <begin position="20"/>
        <end position="294"/>
    </location>
</feature>
<feature type="signal peptide" evidence="2">
    <location>
        <begin position="1"/>
        <end position="19"/>
    </location>
</feature>
<comment type="caution">
    <text evidence="3">The sequence shown here is derived from an EMBL/GenBank/DDBJ whole genome shotgun (WGS) entry which is preliminary data.</text>
</comment>
<evidence type="ECO:0008006" key="5">
    <source>
        <dbReference type="Google" id="ProtNLM"/>
    </source>
</evidence>
<dbReference type="Gene3D" id="2.40.10.10">
    <property type="entry name" value="Trypsin-like serine proteases"/>
    <property type="match status" value="1"/>
</dbReference>
<dbReference type="Proteomes" id="UP000245383">
    <property type="component" value="Unassembled WGS sequence"/>
</dbReference>
<organism evidence="3 4">
    <name type="scientific">Smittium simulii</name>
    <dbReference type="NCBI Taxonomy" id="133385"/>
    <lineage>
        <taxon>Eukaryota</taxon>
        <taxon>Fungi</taxon>
        <taxon>Fungi incertae sedis</taxon>
        <taxon>Zoopagomycota</taxon>
        <taxon>Kickxellomycotina</taxon>
        <taxon>Harpellomycetes</taxon>
        <taxon>Harpellales</taxon>
        <taxon>Legeriomycetaceae</taxon>
        <taxon>Smittium</taxon>
    </lineage>
</organism>
<evidence type="ECO:0000256" key="2">
    <source>
        <dbReference type="SAM" id="SignalP"/>
    </source>
</evidence>
<dbReference type="EMBL" id="MBFR01000583">
    <property type="protein sequence ID" value="PVU86895.1"/>
    <property type="molecule type" value="Genomic_DNA"/>
</dbReference>
<dbReference type="STRING" id="133385.A0A2T9Y3H2"/>
<evidence type="ECO:0000256" key="1">
    <source>
        <dbReference type="SAM" id="MobiDB-lite"/>
    </source>
</evidence>
<keyword evidence="2" id="KW-0732">Signal</keyword>
<accession>A0A2T9Y3H2</accession>
<evidence type="ECO:0000313" key="4">
    <source>
        <dbReference type="Proteomes" id="UP000245383"/>
    </source>
</evidence>
<feature type="compositionally biased region" description="Low complexity" evidence="1">
    <location>
        <begin position="131"/>
        <end position="164"/>
    </location>
</feature>